<reference evidence="2" key="1">
    <citation type="submission" date="2015-04" db="UniProtKB">
        <authorList>
            <consortium name="EnsemblPlants"/>
        </authorList>
    </citation>
    <scope>IDENTIFICATION</scope>
    <source>
        <strain evidence="2">SL10</strain>
    </source>
</reference>
<reference evidence="2" key="2">
    <citation type="submission" date="2018-04" db="EMBL/GenBank/DDBJ databases">
        <title>OnivRS2 (Oryza nivara Reference Sequence Version 2).</title>
        <authorList>
            <person name="Zhang J."/>
            <person name="Kudrna D."/>
            <person name="Lee S."/>
            <person name="Talag J."/>
            <person name="Rajasekar S."/>
            <person name="Welchert J."/>
            <person name="Hsing Y.-I."/>
            <person name="Wing R.A."/>
        </authorList>
    </citation>
    <scope>NUCLEOTIDE SEQUENCE [LARGE SCALE GENOMIC DNA]</scope>
    <source>
        <strain evidence="2">SL10</strain>
    </source>
</reference>
<organism evidence="2">
    <name type="scientific">Oryza nivara</name>
    <name type="common">Indian wild rice</name>
    <name type="synonym">Oryza sativa f. spontanea</name>
    <dbReference type="NCBI Taxonomy" id="4536"/>
    <lineage>
        <taxon>Eukaryota</taxon>
        <taxon>Viridiplantae</taxon>
        <taxon>Streptophyta</taxon>
        <taxon>Embryophyta</taxon>
        <taxon>Tracheophyta</taxon>
        <taxon>Spermatophyta</taxon>
        <taxon>Magnoliopsida</taxon>
        <taxon>Liliopsida</taxon>
        <taxon>Poales</taxon>
        <taxon>Poaceae</taxon>
        <taxon>BOP clade</taxon>
        <taxon>Oryzoideae</taxon>
        <taxon>Oryzeae</taxon>
        <taxon>Oryzinae</taxon>
        <taxon>Oryza</taxon>
    </lineage>
</organism>
<dbReference type="AlphaFoldDB" id="A0A0E0J5X3"/>
<evidence type="ECO:0000256" key="1">
    <source>
        <dbReference type="SAM" id="MobiDB-lite"/>
    </source>
</evidence>
<evidence type="ECO:0000313" key="2">
    <source>
        <dbReference type="EnsemblPlants" id="ONIVA12G00560.1"/>
    </source>
</evidence>
<protein>
    <submittedName>
        <fullName evidence="2">Uncharacterized protein</fullName>
    </submittedName>
</protein>
<dbReference type="HOGENOM" id="CLU_1952148_0_0_1"/>
<dbReference type="Gramene" id="ONIVA12G00560.1">
    <property type="protein sequence ID" value="ONIVA12G00560.1"/>
    <property type="gene ID" value="ONIVA12G00560"/>
</dbReference>
<feature type="region of interest" description="Disordered" evidence="1">
    <location>
        <begin position="1"/>
        <end position="61"/>
    </location>
</feature>
<feature type="compositionally biased region" description="Low complexity" evidence="1">
    <location>
        <begin position="1"/>
        <end position="17"/>
    </location>
</feature>
<sequence length="129" mass="13976">MPSSLALPAAASSPSLPCYDGSRPEPRRAATVRPPMPLAGSGELIGGREKEPGETPAAAESSASLRLTARWLIPAEEIGRSGRMCRVAKQQRRCGNETNRGEIGGGHRILLDMHFIYRIYIWLYTTGSL</sequence>
<dbReference type="Proteomes" id="UP000006591">
    <property type="component" value="Chromosome 12"/>
</dbReference>
<name>A0A0E0J5X3_ORYNI</name>
<keyword evidence="3" id="KW-1185">Reference proteome</keyword>
<dbReference type="EnsemblPlants" id="ONIVA12G00560.1">
    <property type="protein sequence ID" value="ONIVA12G00560.1"/>
    <property type="gene ID" value="ONIVA12G00560"/>
</dbReference>
<proteinExistence type="predicted"/>
<evidence type="ECO:0000313" key="3">
    <source>
        <dbReference type="Proteomes" id="UP000006591"/>
    </source>
</evidence>
<accession>A0A0E0J5X3</accession>